<keyword evidence="4" id="KW-1185">Reference proteome</keyword>
<dbReference type="PANTHER" id="PTHR43436:SF1">
    <property type="entry name" value="TRANSCRIPTIONAL REGULATORY PROTEIN"/>
    <property type="match status" value="1"/>
</dbReference>
<proteinExistence type="predicted"/>
<keyword evidence="3" id="KW-0238">DNA-binding</keyword>
<reference evidence="3 4" key="1">
    <citation type="submission" date="2016-07" db="EMBL/GenBank/DDBJ databases">
        <title>Draft genome sequence of Prauserella muralis DSM 45305, isolated from a mould-covered wall in an indoor environment.</title>
        <authorList>
            <person name="Ruckert C."/>
            <person name="Albersmeier A."/>
            <person name="Jiang C.-L."/>
            <person name="Jiang Y."/>
            <person name="Kalinowski J."/>
            <person name="Schneider O."/>
            <person name="Winkler A."/>
            <person name="Zotchev S.B."/>
        </authorList>
    </citation>
    <scope>NUCLEOTIDE SEQUENCE [LARGE SCALE GENOMIC DNA]</scope>
    <source>
        <strain evidence="3 4">DSM 45305</strain>
    </source>
</reference>
<gene>
    <name evidence="3" type="ORF">BAY60_17070</name>
</gene>
<keyword evidence="2" id="KW-0804">Transcription</keyword>
<dbReference type="RefSeq" id="WP_112282062.1">
    <property type="nucleotide sequence ID" value="NZ_MASW01000002.1"/>
</dbReference>
<dbReference type="InterPro" id="IPR009057">
    <property type="entry name" value="Homeodomain-like_sf"/>
</dbReference>
<dbReference type="AlphaFoldDB" id="A0A2V4B233"/>
<dbReference type="SUPFAM" id="SSF46689">
    <property type="entry name" value="Homeodomain-like"/>
    <property type="match status" value="2"/>
</dbReference>
<dbReference type="SMART" id="SM00342">
    <property type="entry name" value="HTH_ARAC"/>
    <property type="match status" value="1"/>
</dbReference>
<dbReference type="Proteomes" id="UP000249915">
    <property type="component" value="Unassembled WGS sequence"/>
</dbReference>
<dbReference type="GO" id="GO:0003700">
    <property type="term" value="F:DNA-binding transcription factor activity"/>
    <property type="evidence" value="ECO:0007669"/>
    <property type="project" value="InterPro"/>
</dbReference>
<evidence type="ECO:0000256" key="2">
    <source>
        <dbReference type="ARBA" id="ARBA00023163"/>
    </source>
</evidence>
<keyword evidence="1" id="KW-0805">Transcription regulation</keyword>
<dbReference type="EMBL" id="MASW01000002">
    <property type="protein sequence ID" value="PXY28052.1"/>
    <property type="molecule type" value="Genomic_DNA"/>
</dbReference>
<dbReference type="Pfam" id="PF12833">
    <property type="entry name" value="HTH_18"/>
    <property type="match status" value="1"/>
</dbReference>
<dbReference type="PANTHER" id="PTHR43436">
    <property type="entry name" value="ARAC-FAMILY TRANSCRIPTIONAL REGULATOR"/>
    <property type="match status" value="1"/>
</dbReference>
<evidence type="ECO:0000313" key="4">
    <source>
        <dbReference type="Proteomes" id="UP000249915"/>
    </source>
</evidence>
<dbReference type="InterPro" id="IPR018060">
    <property type="entry name" value="HTH_AraC"/>
</dbReference>
<dbReference type="PROSITE" id="PS01124">
    <property type="entry name" value="HTH_ARAC_FAMILY_2"/>
    <property type="match status" value="1"/>
</dbReference>
<dbReference type="Gene3D" id="1.10.10.60">
    <property type="entry name" value="Homeodomain-like"/>
    <property type="match status" value="1"/>
</dbReference>
<comment type="caution">
    <text evidence="3">The sequence shown here is derived from an EMBL/GenBank/DDBJ whole genome shotgun (WGS) entry which is preliminary data.</text>
</comment>
<sequence>MTAPQGPALPETCCATLWLWPGQALYSGPSLRLDPHSGSVSCLAVGADAPFTVHADGHGGRTVRSALVGPRLRHRVVAHGKAMVFCYLDPASARERACRAQLAEERNGLGHGHRAEERLAGLAPALGDPAVAAQWLDLACPAARDGMDPRIAAAASSLRAHTSPAVPASELAAGAGLSVSRFLHLFREHTGTSFRRYRLWARMLRAGTLLAEGSDLTTAAADAGFASASHFSDSFHSLFGLAPTRLLATGVTIRVAGPPP</sequence>
<organism evidence="3 4">
    <name type="scientific">Prauserella muralis</name>
    <dbReference type="NCBI Taxonomy" id="588067"/>
    <lineage>
        <taxon>Bacteria</taxon>
        <taxon>Bacillati</taxon>
        <taxon>Actinomycetota</taxon>
        <taxon>Actinomycetes</taxon>
        <taxon>Pseudonocardiales</taxon>
        <taxon>Pseudonocardiaceae</taxon>
        <taxon>Prauserella</taxon>
    </lineage>
</organism>
<accession>A0A2V4B233</accession>
<dbReference type="OrthoDB" id="5295226at2"/>
<dbReference type="GO" id="GO:0043565">
    <property type="term" value="F:sequence-specific DNA binding"/>
    <property type="evidence" value="ECO:0007669"/>
    <property type="project" value="InterPro"/>
</dbReference>
<name>A0A2V4B233_9PSEU</name>
<protein>
    <submittedName>
        <fullName evidence="3">DNA-binding protein</fullName>
    </submittedName>
</protein>
<evidence type="ECO:0000313" key="3">
    <source>
        <dbReference type="EMBL" id="PXY28052.1"/>
    </source>
</evidence>
<evidence type="ECO:0000256" key="1">
    <source>
        <dbReference type="ARBA" id="ARBA00023015"/>
    </source>
</evidence>